<feature type="domain" description="Glycoside hydrolase family 29 N-terminal" evidence="7">
    <location>
        <begin position="170"/>
        <end position="432"/>
    </location>
</feature>
<gene>
    <name evidence="9" type="ORF">GCM10010967_06160</name>
</gene>
<dbReference type="EC" id="3.2.1.51" evidence="2"/>
<protein>
    <recommendedName>
        <fullName evidence="2">alpha-L-fucosidase</fullName>
        <ecNumber evidence="2">3.2.1.51</ecNumber>
    </recommendedName>
</protein>
<evidence type="ECO:0000256" key="4">
    <source>
        <dbReference type="ARBA" id="ARBA00022801"/>
    </source>
</evidence>
<dbReference type="InterPro" id="IPR000933">
    <property type="entry name" value="Glyco_hydro_29"/>
</dbReference>
<dbReference type="PANTHER" id="PTHR10030">
    <property type="entry name" value="ALPHA-L-FUCOSIDASE"/>
    <property type="match status" value="1"/>
</dbReference>
<dbReference type="PANTHER" id="PTHR10030:SF37">
    <property type="entry name" value="ALPHA-L-FUCOSIDASE-RELATED"/>
    <property type="match status" value="1"/>
</dbReference>
<dbReference type="InterPro" id="IPR000421">
    <property type="entry name" value="FA58C"/>
</dbReference>
<dbReference type="SMART" id="SM00812">
    <property type="entry name" value="Alpha_L_fucos"/>
    <property type="match status" value="1"/>
</dbReference>
<dbReference type="SUPFAM" id="SSF49313">
    <property type="entry name" value="Cadherin-like"/>
    <property type="match status" value="1"/>
</dbReference>
<feature type="domain" description="GH29D-like beta-sandwich" evidence="8">
    <location>
        <begin position="448"/>
        <end position="505"/>
    </location>
</feature>
<dbReference type="EMBL" id="BMLI01000001">
    <property type="protein sequence ID" value="GGM77319.1"/>
    <property type="molecule type" value="Genomic_DNA"/>
</dbReference>
<organism evidence="9 10">
    <name type="scientific">Dyadobacter beijingensis</name>
    <dbReference type="NCBI Taxonomy" id="365489"/>
    <lineage>
        <taxon>Bacteria</taxon>
        <taxon>Pseudomonadati</taxon>
        <taxon>Bacteroidota</taxon>
        <taxon>Cytophagia</taxon>
        <taxon>Cytophagales</taxon>
        <taxon>Spirosomataceae</taxon>
        <taxon>Dyadobacter</taxon>
    </lineage>
</organism>
<evidence type="ECO:0000313" key="10">
    <source>
        <dbReference type="Proteomes" id="UP000632339"/>
    </source>
</evidence>
<evidence type="ECO:0000256" key="2">
    <source>
        <dbReference type="ARBA" id="ARBA00012662"/>
    </source>
</evidence>
<comment type="caution">
    <text evidence="9">The sequence shown here is derived from an EMBL/GenBank/DDBJ whole genome shotgun (WGS) entry which is preliminary data.</text>
</comment>
<dbReference type="Pfam" id="PF05345">
    <property type="entry name" value="He_PIG"/>
    <property type="match status" value="1"/>
</dbReference>
<keyword evidence="5" id="KW-0326">Glycosidase</keyword>
<dbReference type="Gene3D" id="3.20.20.80">
    <property type="entry name" value="Glycosidases"/>
    <property type="match status" value="1"/>
</dbReference>
<keyword evidence="4" id="KW-0378">Hydrolase</keyword>
<name>A0ABQ2HEA8_9BACT</name>
<dbReference type="SUPFAM" id="SSF51445">
    <property type="entry name" value="(Trans)glycosidases"/>
    <property type="match status" value="1"/>
</dbReference>
<dbReference type="Pfam" id="PF13290">
    <property type="entry name" value="CHB_HEX_C_1"/>
    <property type="match status" value="1"/>
</dbReference>
<dbReference type="Gene3D" id="2.60.120.260">
    <property type="entry name" value="Galactose-binding domain-like"/>
    <property type="match status" value="1"/>
</dbReference>
<evidence type="ECO:0000256" key="3">
    <source>
        <dbReference type="ARBA" id="ARBA00022729"/>
    </source>
</evidence>
<sequence>MMEALIRNSFVILLFSCQITLAQQLSITTTSSTGYMKDKKNAIYPAFVDGIQYQSWTEEGPKSYFQFAAQGGKAPYKWQLVNGTLPSGLKLTADGKIQGTATKEGTFNFTVKATDAGGAAATKKLVFQAESYRSKWMADAKFGIMVQWGSFTQPSLLTPEDRATFEKRITKFNADAWAEAIAAMGGKVLNFTAKSFDGSRQWPSTTPSKYEMKTKRNIVAELIAACHKRGIKFVAYFAPDNTSNKLFQETGADGSWGTLNKGLIKELVLMGVDGFWIDVTSSPEIHKDFDPKWFPWNEILPIMRANNPYVICANNPGLDQGGTVLRYPNTDVILYEGGMSPDASALKVAKPASVRKKVAIEVDNLLDNTWSWRTDPKLREPKSAETIINNIKANWAVGATYMLNYPVPTNGEIMPADYAAILKKIGAFVKGNQGWSAAPEASLSDTVEYTTAQTLSLRAKPGARIYYTLDGSAPSPQAKLYKGPVKLDKTTRVRAISVENGKPASKKADYVINIASTRSTPSARSARTLAAPAAAAVHEPDAREYYRGMKITIGPKPIRLHAVGRQFAEGNTSAHPILIKRFQDDYPILRTSITASKAKVAEDGFNYVNTPETILEAGKSYMIVSKENKKDQFYASDFKAPVETGDYRITGHAILSPVGDRDPVQDDKIGTLLNLRYEVVANAGNRNLAIGTTAFLKDNDGYSLGPARGTLYAENGIDGDKTTMAQAGGKYPWTFLVDLNKVNDGLKSVTVYFGEANYATELQVFSSVDGKNWEKIAEKSDNSDIKCVFPLKNLSARYFRVRALKPDARGQKGAQMGIMEFEVSQ</sequence>
<dbReference type="Pfam" id="PF00754">
    <property type="entry name" value="F5_F8_type_C"/>
    <property type="match status" value="1"/>
</dbReference>
<evidence type="ECO:0000259" key="7">
    <source>
        <dbReference type="Pfam" id="PF01120"/>
    </source>
</evidence>
<keyword evidence="3" id="KW-0732">Signal</keyword>
<dbReference type="Gene3D" id="2.60.40.10">
    <property type="entry name" value="Immunoglobulins"/>
    <property type="match status" value="1"/>
</dbReference>
<dbReference type="SUPFAM" id="SSF49785">
    <property type="entry name" value="Galactose-binding domain-like"/>
    <property type="match status" value="1"/>
</dbReference>
<evidence type="ECO:0000256" key="5">
    <source>
        <dbReference type="ARBA" id="ARBA00023295"/>
    </source>
</evidence>
<dbReference type="Pfam" id="PF01120">
    <property type="entry name" value="Alpha_L_fucos"/>
    <property type="match status" value="1"/>
</dbReference>
<dbReference type="InterPro" id="IPR017853">
    <property type="entry name" value="GH"/>
</dbReference>
<feature type="domain" description="F5/8 type C" evidence="6">
    <location>
        <begin position="713"/>
        <end position="807"/>
    </location>
</feature>
<dbReference type="InterPro" id="IPR013783">
    <property type="entry name" value="Ig-like_fold"/>
</dbReference>
<reference evidence="10" key="1">
    <citation type="journal article" date="2019" name="Int. J. Syst. Evol. Microbiol.">
        <title>The Global Catalogue of Microorganisms (GCM) 10K type strain sequencing project: providing services to taxonomists for standard genome sequencing and annotation.</title>
        <authorList>
            <consortium name="The Broad Institute Genomics Platform"/>
            <consortium name="The Broad Institute Genome Sequencing Center for Infectious Disease"/>
            <person name="Wu L."/>
            <person name="Ma J."/>
        </authorList>
    </citation>
    <scope>NUCLEOTIDE SEQUENCE [LARGE SCALE GENOMIC DNA]</scope>
    <source>
        <strain evidence="10">CGMCC 1.6375</strain>
    </source>
</reference>
<dbReference type="InterPro" id="IPR059177">
    <property type="entry name" value="GH29D-like_dom"/>
</dbReference>
<evidence type="ECO:0000259" key="6">
    <source>
        <dbReference type="Pfam" id="PF00754"/>
    </source>
</evidence>
<dbReference type="RefSeq" id="WP_019941975.1">
    <property type="nucleotide sequence ID" value="NZ_BMLI01000001.1"/>
</dbReference>
<proteinExistence type="inferred from homology"/>
<evidence type="ECO:0000256" key="1">
    <source>
        <dbReference type="ARBA" id="ARBA00007951"/>
    </source>
</evidence>
<dbReference type="InterPro" id="IPR015919">
    <property type="entry name" value="Cadherin-like_sf"/>
</dbReference>
<dbReference type="Proteomes" id="UP000632339">
    <property type="component" value="Unassembled WGS sequence"/>
</dbReference>
<dbReference type="InterPro" id="IPR008979">
    <property type="entry name" value="Galactose-bd-like_sf"/>
</dbReference>
<accession>A0ABQ2HEA8</accession>
<comment type="similarity">
    <text evidence="1">Belongs to the glycosyl hydrolase 29 family.</text>
</comment>
<keyword evidence="10" id="KW-1185">Reference proteome</keyword>
<evidence type="ECO:0000259" key="8">
    <source>
        <dbReference type="Pfam" id="PF13290"/>
    </source>
</evidence>
<evidence type="ECO:0000313" key="9">
    <source>
        <dbReference type="EMBL" id="GGM77319.1"/>
    </source>
</evidence>
<dbReference type="InterPro" id="IPR057739">
    <property type="entry name" value="Glyco_hydro_29_N"/>
</dbReference>